<keyword evidence="8" id="KW-0862">Zinc</keyword>
<dbReference type="InterPro" id="IPR031127">
    <property type="entry name" value="E3_UB_ligase_RBR"/>
</dbReference>
<dbReference type="AlphaFoldDB" id="A0A8H4A9I7"/>
<dbReference type="GO" id="GO:0016567">
    <property type="term" value="P:protein ubiquitination"/>
    <property type="evidence" value="ECO:0007669"/>
    <property type="project" value="InterPro"/>
</dbReference>
<accession>A0A8H4A9I7</accession>
<dbReference type="GO" id="GO:0008270">
    <property type="term" value="F:zinc ion binding"/>
    <property type="evidence" value="ECO:0007669"/>
    <property type="project" value="UniProtKB-KW"/>
</dbReference>
<gene>
    <name evidence="10" type="ORF">F8M41_026228</name>
</gene>
<dbReference type="Pfam" id="PF22191">
    <property type="entry name" value="IBR_1"/>
    <property type="match status" value="1"/>
</dbReference>
<dbReference type="Gene3D" id="1.20.120.1750">
    <property type="match status" value="1"/>
</dbReference>
<name>A0A8H4A9I7_GIGMA</name>
<comment type="catalytic activity">
    <reaction evidence="1">
        <text>[E2 ubiquitin-conjugating enzyme]-S-ubiquitinyl-L-cysteine + [acceptor protein]-L-lysine = [E2 ubiquitin-conjugating enzyme]-L-cysteine + [acceptor protein]-N(6)-ubiquitinyl-L-lysine.</text>
        <dbReference type="EC" id="2.3.2.31"/>
    </reaction>
</comment>
<dbReference type="EMBL" id="WTPW01000970">
    <property type="protein sequence ID" value="KAF0465694.1"/>
    <property type="molecule type" value="Genomic_DNA"/>
</dbReference>
<dbReference type="EC" id="2.3.2.31" evidence="2"/>
<dbReference type="PROSITE" id="PS51873">
    <property type="entry name" value="TRIAD"/>
    <property type="match status" value="1"/>
</dbReference>
<evidence type="ECO:0000256" key="5">
    <source>
        <dbReference type="ARBA" id="ARBA00022737"/>
    </source>
</evidence>
<organism evidence="10 11">
    <name type="scientific">Gigaspora margarita</name>
    <dbReference type="NCBI Taxonomy" id="4874"/>
    <lineage>
        <taxon>Eukaryota</taxon>
        <taxon>Fungi</taxon>
        <taxon>Fungi incertae sedis</taxon>
        <taxon>Mucoromycota</taxon>
        <taxon>Glomeromycotina</taxon>
        <taxon>Glomeromycetes</taxon>
        <taxon>Diversisporales</taxon>
        <taxon>Gigasporaceae</taxon>
        <taxon>Gigaspora</taxon>
    </lineage>
</organism>
<dbReference type="InterPro" id="IPR002867">
    <property type="entry name" value="IBR_dom"/>
</dbReference>
<dbReference type="InterPro" id="IPR017907">
    <property type="entry name" value="Znf_RING_CS"/>
</dbReference>
<keyword evidence="4" id="KW-0479">Metal-binding</keyword>
<dbReference type="SMART" id="SM00647">
    <property type="entry name" value="IBR"/>
    <property type="match status" value="1"/>
</dbReference>
<dbReference type="OrthoDB" id="2393590at2759"/>
<feature type="domain" description="RING-type" evidence="9">
    <location>
        <begin position="1"/>
        <end position="78"/>
    </location>
</feature>
<sequence length="78" mass="9067">MEEECKIQKEELRQANGRNAESASESYVGQLKQCPNCSSRIKKNEGCDHMTCRCGHQFCWICMNEWDKPHKSSCSFYV</sequence>
<dbReference type="Proteomes" id="UP000439903">
    <property type="component" value="Unassembled WGS sequence"/>
</dbReference>
<evidence type="ECO:0000256" key="6">
    <source>
        <dbReference type="ARBA" id="ARBA00022771"/>
    </source>
</evidence>
<keyword evidence="6" id="KW-0863">Zinc-finger</keyword>
<evidence type="ECO:0000256" key="4">
    <source>
        <dbReference type="ARBA" id="ARBA00022723"/>
    </source>
</evidence>
<dbReference type="InterPro" id="IPR044066">
    <property type="entry name" value="TRIAD_supradom"/>
</dbReference>
<evidence type="ECO:0000313" key="11">
    <source>
        <dbReference type="Proteomes" id="UP000439903"/>
    </source>
</evidence>
<evidence type="ECO:0000259" key="9">
    <source>
        <dbReference type="PROSITE" id="PS51873"/>
    </source>
</evidence>
<evidence type="ECO:0000256" key="2">
    <source>
        <dbReference type="ARBA" id="ARBA00012251"/>
    </source>
</evidence>
<reference evidence="10 11" key="1">
    <citation type="journal article" date="2019" name="Environ. Microbiol.">
        <title>At the nexus of three kingdoms: the genome of the mycorrhizal fungus Gigaspora margarita provides insights into plant, endobacterial and fungal interactions.</title>
        <authorList>
            <person name="Venice F."/>
            <person name="Ghignone S."/>
            <person name="Salvioli di Fossalunga A."/>
            <person name="Amselem J."/>
            <person name="Novero M."/>
            <person name="Xianan X."/>
            <person name="Sedzielewska Toro K."/>
            <person name="Morin E."/>
            <person name="Lipzen A."/>
            <person name="Grigoriev I.V."/>
            <person name="Henrissat B."/>
            <person name="Martin F.M."/>
            <person name="Bonfante P."/>
        </authorList>
    </citation>
    <scope>NUCLEOTIDE SEQUENCE [LARGE SCALE GENOMIC DNA]</scope>
    <source>
        <strain evidence="10 11">BEG34</strain>
    </source>
</reference>
<dbReference type="PANTHER" id="PTHR11685">
    <property type="entry name" value="RBR FAMILY RING FINGER AND IBR DOMAIN-CONTAINING"/>
    <property type="match status" value="1"/>
</dbReference>
<comment type="caution">
    <text evidence="10">The sequence shown here is derived from an EMBL/GenBank/DDBJ whole genome shotgun (WGS) entry which is preliminary data.</text>
</comment>
<dbReference type="PROSITE" id="PS00518">
    <property type="entry name" value="ZF_RING_1"/>
    <property type="match status" value="1"/>
</dbReference>
<evidence type="ECO:0000256" key="1">
    <source>
        <dbReference type="ARBA" id="ARBA00001798"/>
    </source>
</evidence>
<evidence type="ECO:0000256" key="3">
    <source>
        <dbReference type="ARBA" id="ARBA00022679"/>
    </source>
</evidence>
<evidence type="ECO:0000256" key="8">
    <source>
        <dbReference type="ARBA" id="ARBA00022833"/>
    </source>
</evidence>
<keyword evidence="3" id="KW-0808">Transferase</keyword>
<keyword evidence="7" id="KW-0833">Ubl conjugation pathway</keyword>
<proteinExistence type="predicted"/>
<evidence type="ECO:0000256" key="7">
    <source>
        <dbReference type="ARBA" id="ARBA00022786"/>
    </source>
</evidence>
<protein>
    <recommendedName>
        <fullName evidence="2">RBR-type E3 ubiquitin transferase</fullName>
        <ecNumber evidence="2">2.3.2.31</ecNumber>
    </recommendedName>
</protein>
<keyword evidence="5" id="KW-0677">Repeat</keyword>
<keyword evidence="11" id="KW-1185">Reference proteome</keyword>
<evidence type="ECO:0000313" key="10">
    <source>
        <dbReference type="EMBL" id="KAF0465694.1"/>
    </source>
</evidence>
<dbReference type="CDD" id="cd20336">
    <property type="entry name" value="Rcat_RBR"/>
    <property type="match status" value="1"/>
</dbReference>
<dbReference type="SUPFAM" id="SSF57850">
    <property type="entry name" value="RING/U-box"/>
    <property type="match status" value="1"/>
</dbReference>
<dbReference type="GO" id="GO:0061630">
    <property type="term" value="F:ubiquitin protein ligase activity"/>
    <property type="evidence" value="ECO:0007669"/>
    <property type="project" value="UniProtKB-EC"/>
</dbReference>